<dbReference type="AlphaFoldDB" id="G0QX81"/>
<dbReference type="Proteomes" id="UP000008983">
    <property type="component" value="Unassembled WGS sequence"/>
</dbReference>
<evidence type="ECO:0000256" key="6">
    <source>
        <dbReference type="SAM" id="Phobius"/>
    </source>
</evidence>
<gene>
    <name evidence="7" type="ORF">IMG5_139110</name>
</gene>
<dbReference type="GeneID" id="14906290"/>
<feature type="transmembrane region" description="Helical" evidence="6">
    <location>
        <begin position="67"/>
        <end position="88"/>
    </location>
</feature>
<dbReference type="GO" id="GO:0008654">
    <property type="term" value="P:phospholipid biosynthetic process"/>
    <property type="evidence" value="ECO:0007669"/>
    <property type="project" value="InterPro"/>
</dbReference>
<evidence type="ECO:0000256" key="4">
    <source>
        <dbReference type="ARBA" id="ARBA00023136"/>
    </source>
</evidence>
<evidence type="ECO:0000313" key="8">
    <source>
        <dbReference type="Proteomes" id="UP000008983"/>
    </source>
</evidence>
<dbReference type="GO" id="GO:0016780">
    <property type="term" value="F:phosphotransferase activity, for other substituted phosphate groups"/>
    <property type="evidence" value="ECO:0007669"/>
    <property type="project" value="InterPro"/>
</dbReference>
<name>G0QX81_ICHMU</name>
<evidence type="ECO:0000256" key="1">
    <source>
        <dbReference type="ARBA" id="ARBA00004370"/>
    </source>
</evidence>
<dbReference type="PROSITE" id="PS00379">
    <property type="entry name" value="CDP_ALCOHOL_P_TRANSF"/>
    <property type="match status" value="1"/>
</dbReference>
<dbReference type="OrthoDB" id="196717at2759"/>
<comment type="similarity">
    <text evidence="2 5">Belongs to the CDP-alcohol phosphatidyltransferase class-I family.</text>
</comment>
<dbReference type="InterPro" id="IPR000462">
    <property type="entry name" value="CDP-OH_P_trans"/>
</dbReference>
<dbReference type="InParanoid" id="G0QX81"/>
<dbReference type="PIRSF" id="PIRSF015665">
    <property type="entry name" value="CHOPT"/>
    <property type="match status" value="1"/>
</dbReference>
<comment type="subcellular location">
    <subcellularLocation>
        <location evidence="1">Membrane</location>
    </subcellularLocation>
</comment>
<evidence type="ECO:0000313" key="7">
    <source>
        <dbReference type="EMBL" id="EGR30174.1"/>
    </source>
</evidence>
<evidence type="ECO:0008006" key="9">
    <source>
        <dbReference type="Google" id="ProtNLM"/>
    </source>
</evidence>
<evidence type="ECO:0000256" key="2">
    <source>
        <dbReference type="ARBA" id="ARBA00010441"/>
    </source>
</evidence>
<evidence type="ECO:0000256" key="5">
    <source>
        <dbReference type="RuleBase" id="RU003750"/>
    </source>
</evidence>
<keyword evidence="4 6" id="KW-0472">Membrane</keyword>
<dbReference type="eggNOG" id="KOG2877">
    <property type="taxonomic scope" value="Eukaryota"/>
</dbReference>
<proteinExistence type="inferred from homology"/>
<evidence type="ECO:0000256" key="3">
    <source>
        <dbReference type="ARBA" id="ARBA00022679"/>
    </source>
</evidence>
<dbReference type="EMBL" id="GL984040">
    <property type="protein sequence ID" value="EGR30174.1"/>
    <property type="molecule type" value="Genomic_DNA"/>
</dbReference>
<feature type="transmembrane region" description="Helical" evidence="6">
    <location>
        <begin position="227"/>
        <end position="246"/>
    </location>
</feature>
<feature type="transmembrane region" description="Helical" evidence="6">
    <location>
        <begin position="267"/>
        <end position="286"/>
    </location>
</feature>
<keyword evidence="6" id="KW-0812">Transmembrane</keyword>
<dbReference type="InterPro" id="IPR048254">
    <property type="entry name" value="CDP_ALCOHOL_P_TRANSF_CS"/>
</dbReference>
<dbReference type="InterPro" id="IPR014472">
    <property type="entry name" value="CHOPT"/>
</dbReference>
<feature type="transmembrane region" description="Helical" evidence="6">
    <location>
        <begin position="94"/>
        <end position="112"/>
    </location>
</feature>
<organism evidence="7 8">
    <name type="scientific">Ichthyophthirius multifiliis</name>
    <name type="common">White spot disease agent</name>
    <name type="synonym">Ich</name>
    <dbReference type="NCBI Taxonomy" id="5932"/>
    <lineage>
        <taxon>Eukaryota</taxon>
        <taxon>Sar</taxon>
        <taxon>Alveolata</taxon>
        <taxon>Ciliophora</taxon>
        <taxon>Intramacronucleata</taxon>
        <taxon>Oligohymenophorea</taxon>
        <taxon>Hymenostomatida</taxon>
        <taxon>Ophryoglenina</taxon>
        <taxon>Ichthyophthirius</taxon>
    </lineage>
</organism>
<dbReference type="PANTHER" id="PTHR10414:SF37">
    <property type="entry name" value="BB IN A BOXCAR, ISOFORM C"/>
    <property type="match status" value="1"/>
</dbReference>
<reference evidence="7 8" key="1">
    <citation type="submission" date="2011-07" db="EMBL/GenBank/DDBJ databases">
        <authorList>
            <person name="Coyne R."/>
            <person name="Brami D."/>
            <person name="Johnson J."/>
            <person name="Hostetler J."/>
            <person name="Hannick L."/>
            <person name="Clark T."/>
            <person name="Cassidy-Hanley D."/>
            <person name="Inman J."/>
        </authorList>
    </citation>
    <scope>NUCLEOTIDE SEQUENCE [LARGE SCALE GENOMIC DNA]</scope>
    <source>
        <strain evidence="7 8">G5</strain>
    </source>
</reference>
<sequence length="406" mass="46875">MQTLYKRLLQYKYIPEQCENQLKSYKYNGIDNSILYNYIFGPLAEQFLRPNTVKKKIQIYNIKIQKITLIGFICVMIPHLLILWIAPGDESKDIPKWLIIFTGIMHLVYMNFDNMDGKQARKTGNSSPLGLLIDHGCDALIVTIQGMSLSACVGFGNSYLMYSLNLCGSVPFFITTLDEYYTDIMYLPLINGAAEGCFSIGVVYLFTAYMGNEYWLKDSIWGLKNNSITVIGFYAASVFATLNILYRIYQVKGFETLKKLIKNTSQFFFIHFTITYIFAFSPSNVSLQQTRILTYISALCWCRVVVINKQKKKFKKFIFKIVNNIIVSRNTVYGNIFGKCLVCEATLLYIVFIVCLLCNIKNQQIIYINIFKAYAHLVYNGTNQLCDILKIKVFRVKQKILENKKY</sequence>
<protein>
    <recommendedName>
        <fullName evidence="9">Ethanolaminephosphotransferase</fullName>
    </recommendedName>
</protein>
<dbReference type="GO" id="GO:0016020">
    <property type="term" value="C:membrane"/>
    <property type="evidence" value="ECO:0007669"/>
    <property type="project" value="UniProtKB-SubCell"/>
</dbReference>
<keyword evidence="8" id="KW-1185">Reference proteome</keyword>
<keyword evidence="3 5" id="KW-0808">Transferase</keyword>
<accession>G0QX81</accession>
<keyword evidence="6" id="KW-1133">Transmembrane helix</keyword>
<dbReference type="Gene3D" id="1.20.120.1760">
    <property type="match status" value="1"/>
</dbReference>
<dbReference type="PANTHER" id="PTHR10414">
    <property type="entry name" value="ETHANOLAMINEPHOSPHOTRANSFERASE"/>
    <property type="match status" value="1"/>
</dbReference>
<feature type="transmembrane region" description="Helical" evidence="6">
    <location>
        <begin position="184"/>
        <end position="207"/>
    </location>
</feature>
<dbReference type="InterPro" id="IPR043130">
    <property type="entry name" value="CDP-OH_PTrfase_TM_dom"/>
</dbReference>
<dbReference type="RefSeq" id="XP_004031410.1">
    <property type="nucleotide sequence ID" value="XM_004031362.1"/>
</dbReference>
<dbReference type="OMA" id="RYASGVC"/>
<dbReference type="STRING" id="857967.G0QX81"/>
<dbReference type="Pfam" id="PF01066">
    <property type="entry name" value="CDP-OH_P_transf"/>
    <property type="match status" value="1"/>
</dbReference>